<dbReference type="InterPro" id="IPR012334">
    <property type="entry name" value="Pectin_lyas_fold"/>
</dbReference>
<dbReference type="Proteomes" id="UP000291562">
    <property type="component" value="Chromosome"/>
</dbReference>
<dbReference type="InterPro" id="IPR006626">
    <property type="entry name" value="PbH1"/>
</dbReference>
<dbReference type="EMBL" id="CP035704">
    <property type="protein sequence ID" value="QBB71185.1"/>
    <property type="molecule type" value="Genomic_DNA"/>
</dbReference>
<keyword evidence="1" id="KW-0812">Transmembrane</keyword>
<name>A0A411HKZ1_9GAMM</name>
<dbReference type="Gene3D" id="2.60.40.10">
    <property type="entry name" value="Immunoglobulins"/>
    <property type="match status" value="1"/>
</dbReference>
<keyword evidence="1" id="KW-0472">Membrane</keyword>
<organism evidence="2 3">
    <name type="scientific">Pseudolysobacter antarcticus</name>
    <dbReference type="NCBI Taxonomy" id="2511995"/>
    <lineage>
        <taxon>Bacteria</taxon>
        <taxon>Pseudomonadati</taxon>
        <taxon>Pseudomonadota</taxon>
        <taxon>Gammaproteobacteria</taxon>
        <taxon>Lysobacterales</taxon>
        <taxon>Rhodanobacteraceae</taxon>
        <taxon>Pseudolysobacter</taxon>
    </lineage>
</organism>
<keyword evidence="1" id="KW-1133">Transmembrane helix</keyword>
<dbReference type="RefSeq" id="WP_129833942.1">
    <property type="nucleotide sequence ID" value="NZ_CP035704.1"/>
</dbReference>
<protein>
    <submittedName>
        <fullName evidence="2">Uncharacterized protein</fullName>
    </submittedName>
</protein>
<gene>
    <name evidence="2" type="ORF">ELE36_12940</name>
</gene>
<dbReference type="NCBIfam" id="NF041518">
    <property type="entry name" value="choice_anch_Q"/>
    <property type="match status" value="1"/>
</dbReference>
<reference evidence="2 3" key="1">
    <citation type="submission" date="2019-01" db="EMBL/GenBank/DDBJ databases">
        <title>Pseudolysobacter antarctica gen. nov., sp. nov., isolated from Fildes Peninsula, Antarctica.</title>
        <authorList>
            <person name="Wei Z."/>
            <person name="Peng F."/>
        </authorList>
    </citation>
    <scope>NUCLEOTIDE SEQUENCE [LARGE SCALE GENOMIC DNA]</scope>
    <source>
        <strain evidence="2 3">AQ6-296</strain>
    </source>
</reference>
<dbReference type="OrthoDB" id="6277674at2"/>
<feature type="transmembrane region" description="Helical" evidence="1">
    <location>
        <begin position="656"/>
        <end position="675"/>
    </location>
</feature>
<proteinExistence type="predicted"/>
<dbReference type="InterPro" id="IPR013783">
    <property type="entry name" value="Ig-like_fold"/>
</dbReference>
<evidence type="ECO:0000313" key="2">
    <source>
        <dbReference type="EMBL" id="QBB71185.1"/>
    </source>
</evidence>
<evidence type="ECO:0000256" key="1">
    <source>
        <dbReference type="SAM" id="Phobius"/>
    </source>
</evidence>
<accession>A0A411HKZ1</accession>
<evidence type="ECO:0000313" key="3">
    <source>
        <dbReference type="Proteomes" id="UP000291562"/>
    </source>
</evidence>
<dbReference type="InterPro" id="IPR059226">
    <property type="entry name" value="Choice_anch_Q_dom"/>
</dbReference>
<keyword evidence="3" id="KW-1185">Reference proteome</keyword>
<dbReference type="Gene3D" id="2.160.20.10">
    <property type="entry name" value="Single-stranded right-handed beta-helix, Pectin lyase-like"/>
    <property type="match status" value="1"/>
</dbReference>
<dbReference type="SMART" id="SM00710">
    <property type="entry name" value="PbH1"/>
    <property type="match status" value="6"/>
</dbReference>
<sequence>MRSKTLQRSVRESETQRLSEARSYDFVGIRCRKSMSVNVERGFGNYLIRSASLRPVFSELFTLLEFLKLNISRVAGLQARMLLTCIALGLSATSHAATTFVFPGAAPCDTTLQACIDASASGDTIALAFNTLNTEPLVNVIDKSLTMEAADGQSPALTSLRVIADTAPVVFSVRGLSIGQLTAFCVHADLGLQVIGNDIGFGNRGFQAPESGGDPCTRTMTIDNNRFSMNGDSPDDAINITSSGSPVRVDIVDNDIRFLSASNNSGISILSDGGGLKDISVLLDRNRITGSNFNAGILLRSERSTDIGGQPAGLGALVTNNLISGQTGNSDEAGGIVVVSQGNSTLDVRIVNNTVADGRRGIVTQGSPERNGVAELTVSNNITAFNTDAGFVIDPTLPVTISNNLSFGNDSVNESPPGTIKADPRFLARPLDYRLGIGSPAINAGLDSALSPGLTLDAGENPRRNGVIDIGAFESTALVPSFTVTPIGGAHGIINSENPQTVAAGGTVTFAVIPDGGFVASVGGTCGGTLVDTTFTTNPVNADCTVVASFRTSTFVELNLVPSPATVDQAIKATVTLTSGSILNPDRVIEGTVNIAGGGQSCVATVVNGSGACALAYPLPGMVSITAVFPGDALNAPSSVTVGLVVNAVPVATPALSTWMLGLLGALLAAAGLRVRASR</sequence>
<dbReference type="AlphaFoldDB" id="A0A411HKZ1"/>
<dbReference type="KEGG" id="xbc:ELE36_12940"/>
<dbReference type="InterPro" id="IPR011050">
    <property type="entry name" value="Pectin_lyase_fold/virulence"/>
</dbReference>
<dbReference type="SUPFAM" id="SSF51126">
    <property type="entry name" value="Pectin lyase-like"/>
    <property type="match status" value="1"/>
</dbReference>